<dbReference type="PROSITE" id="PS51318">
    <property type="entry name" value="TAT"/>
    <property type="match status" value="1"/>
</dbReference>
<proteinExistence type="predicted"/>
<dbReference type="HOGENOM" id="CLU_035908_0_0_0"/>
<name>E8QZY2_ISOPI</name>
<dbReference type="eggNOG" id="COG3119">
    <property type="taxonomic scope" value="Bacteria"/>
</dbReference>
<dbReference type="SUPFAM" id="SSF53649">
    <property type="entry name" value="Alkaline phosphatase-like"/>
    <property type="match status" value="1"/>
</dbReference>
<dbReference type="InParanoid" id="E8QZY2"/>
<dbReference type="Proteomes" id="UP000008631">
    <property type="component" value="Chromosome"/>
</dbReference>
<accession>E8QZY2</accession>
<dbReference type="RefSeq" id="WP_013565561.1">
    <property type="nucleotide sequence ID" value="NC_014962.1"/>
</dbReference>
<dbReference type="KEGG" id="ipa:Isop_2705"/>
<reference key="1">
    <citation type="submission" date="2010-11" db="EMBL/GenBank/DDBJ databases">
        <title>The complete sequence of chromosome of Isophaera pallida ATCC 43644.</title>
        <authorList>
            <consortium name="US DOE Joint Genome Institute (JGI-PGF)"/>
            <person name="Lucas S."/>
            <person name="Copeland A."/>
            <person name="Lapidus A."/>
            <person name="Bruce D."/>
            <person name="Goodwin L."/>
            <person name="Pitluck S."/>
            <person name="Kyrpides N."/>
            <person name="Mavromatis K."/>
            <person name="Pagani I."/>
            <person name="Ivanova N."/>
            <person name="Saunders E."/>
            <person name="Brettin T."/>
            <person name="Detter J.C."/>
            <person name="Han C."/>
            <person name="Tapia R."/>
            <person name="Land M."/>
            <person name="Hauser L."/>
            <person name="Markowitz V."/>
            <person name="Cheng J.-F."/>
            <person name="Hugenholtz P."/>
            <person name="Woyke T."/>
            <person name="Wu D."/>
            <person name="Eisen J.A."/>
        </authorList>
    </citation>
    <scope>NUCLEOTIDE SEQUENCE</scope>
    <source>
        <strain>ATCC 43644</strain>
    </source>
</reference>
<dbReference type="AlphaFoldDB" id="E8QZY2"/>
<dbReference type="PANTHER" id="PTHR43737">
    <property type="entry name" value="BLL7424 PROTEIN"/>
    <property type="match status" value="1"/>
</dbReference>
<gene>
    <name evidence="1" type="ordered locus">Isop_2705</name>
</gene>
<organism evidence="1 2">
    <name type="scientific">Isosphaera pallida (strain ATCC 43644 / DSM 9630 / IS1B)</name>
    <dbReference type="NCBI Taxonomy" id="575540"/>
    <lineage>
        <taxon>Bacteria</taxon>
        <taxon>Pseudomonadati</taxon>
        <taxon>Planctomycetota</taxon>
        <taxon>Planctomycetia</taxon>
        <taxon>Isosphaerales</taxon>
        <taxon>Isosphaeraceae</taxon>
        <taxon>Isosphaera</taxon>
    </lineage>
</organism>
<evidence type="ECO:0000313" key="1">
    <source>
        <dbReference type="EMBL" id="ADV63273.1"/>
    </source>
</evidence>
<dbReference type="OrthoDB" id="252987at2"/>
<dbReference type="InterPro" id="IPR017850">
    <property type="entry name" value="Alkaline_phosphatase_core_sf"/>
</dbReference>
<dbReference type="InterPro" id="IPR010869">
    <property type="entry name" value="DUF1501"/>
</dbReference>
<evidence type="ECO:0008006" key="3">
    <source>
        <dbReference type="Google" id="ProtNLM"/>
    </source>
</evidence>
<dbReference type="Gene3D" id="3.40.720.10">
    <property type="entry name" value="Alkaline Phosphatase, subunit A"/>
    <property type="match status" value="1"/>
</dbReference>
<protein>
    <recommendedName>
        <fullName evidence="3">DUF1501 domain-containing protein</fullName>
    </recommendedName>
</protein>
<keyword evidence="2" id="KW-1185">Reference proteome</keyword>
<reference evidence="1 2" key="2">
    <citation type="journal article" date="2011" name="Stand. Genomic Sci.">
        <title>Complete genome sequence of Isosphaera pallida type strain (IS1B).</title>
        <authorList>
            <consortium name="US DOE Joint Genome Institute (JGI-PGF)"/>
            <person name="Goker M."/>
            <person name="Cleland D."/>
            <person name="Saunders E."/>
            <person name="Lapidus A."/>
            <person name="Nolan M."/>
            <person name="Lucas S."/>
            <person name="Hammon N."/>
            <person name="Deshpande S."/>
            <person name="Cheng J.F."/>
            <person name="Tapia R."/>
            <person name="Han C."/>
            <person name="Goodwin L."/>
            <person name="Pitluck S."/>
            <person name="Liolios K."/>
            <person name="Pagani I."/>
            <person name="Ivanova N."/>
            <person name="Mavromatis K."/>
            <person name="Pati A."/>
            <person name="Chen A."/>
            <person name="Palaniappan K."/>
            <person name="Land M."/>
            <person name="Hauser L."/>
            <person name="Chang Y.J."/>
            <person name="Jeffries C.D."/>
            <person name="Detter J.C."/>
            <person name="Beck B."/>
            <person name="Woyke T."/>
            <person name="Bristow J."/>
            <person name="Eisen J.A."/>
            <person name="Markowitz V."/>
            <person name="Hugenholtz P."/>
            <person name="Kyrpides N.C."/>
            <person name="Klenk H.P."/>
        </authorList>
    </citation>
    <scope>NUCLEOTIDE SEQUENCE [LARGE SCALE GENOMIC DNA]</scope>
    <source>
        <strain evidence="2">ATCC 43644 / DSM 9630 / IS1B</strain>
    </source>
</reference>
<sequence>MMRLGVSRREVLRIGGLTALGMSLGDWTWLRAWASSSGPTAARSNDPPAKRVILLWLWGGPSHLDTFDMKPEAPLEYRGPFEPIATTVPGIQICELLPRLARLADSFSLVRSLNHESNDHGVAGTIALTGSIDGAVGLDGVSRGGAIKPSVGSIVARLRGGMEPNAQQEEASGTRAAPPLPPYVILGRPLKQGHKRVVGEGAGGLGTRCEPFRLDDQPGKGVVVPDVELPEGLTYERFQARWDLRSRLRESLGAWDDRIDRHYELARDLIASRSNLEALDLEREPEAIRREYGHHRFGRCCLIARRLAQAGQPFIQVNWSTHVEGPEDAGDGGWDMHDRYFAVMRERHGWMLDQGLSALLNDLKRLGMLESTLVVAVGEFGRTPKINEKAGRDHWNPCYSALLAGGGIAGGRVVGASDRRGERPIDRPVSPADLGSTILDRLGVTTTDLTRIGLTPMGHPIHELF</sequence>
<dbReference type="EMBL" id="CP002353">
    <property type="protein sequence ID" value="ADV63273.1"/>
    <property type="molecule type" value="Genomic_DNA"/>
</dbReference>
<dbReference type="PANTHER" id="PTHR43737:SF1">
    <property type="entry name" value="DUF1501 DOMAIN-CONTAINING PROTEIN"/>
    <property type="match status" value="1"/>
</dbReference>
<dbReference type="InterPro" id="IPR006311">
    <property type="entry name" value="TAT_signal"/>
</dbReference>
<dbReference type="STRING" id="575540.Isop_2705"/>
<dbReference type="Pfam" id="PF07394">
    <property type="entry name" value="DUF1501"/>
    <property type="match status" value="1"/>
</dbReference>
<evidence type="ECO:0000313" key="2">
    <source>
        <dbReference type="Proteomes" id="UP000008631"/>
    </source>
</evidence>